<dbReference type="OrthoDB" id="5794195at2759"/>
<keyword evidence="2" id="KW-0812">Transmembrane</keyword>
<comment type="similarity">
    <text evidence="1">Belongs to the peptidase A1 family.</text>
</comment>
<dbReference type="PROSITE" id="PS51767">
    <property type="entry name" value="PEPTIDASE_A1"/>
    <property type="match status" value="1"/>
</dbReference>
<dbReference type="Gene3D" id="2.40.70.10">
    <property type="entry name" value="Acid Proteases"/>
    <property type="match status" value="1"/>
</dbReference>
<feature type="transmembrane region" description="Helical" evidence="2">
    <location>
        <begin position="20"/>
        <end position="39"/>
    </location>
</feature>
<evidence type="ECO:0000256" key="1">
    <source>
        <dbReference type="ARBA" id="ARBA00007447"/>
    </source>
</evidence>
<dbReference type="InterPro" id="IPR001461">
    <property type="entry name" value="Aspartic_peptidase_A1"/>
</dbReference>
<dbReference type="SUPFAM" id="SSF50630">
    <property type="entry name" value="Acid proteases"/>
    <property type="match status" value="1"/>
</dbReference>
<feature type="domain" description="Peptidase A1" evidence="3">
    <location>
        <begin position="1"/>
        <end position="86"/>
    </location>
</feature>
<protein>
    <recommendedName>
        <fullName evidence="3">Peptidase A1 domain-containing protein</fullName>
    </recommendedName>
</protein>
<dbReference type="GO" id="GO:0004190">
    <property type="term" value="F:aspartic-type endopeptidase activity"/>
    <property type="evidence" value="ECO:0007669"/>
    <property type="project" value="InterPro"/>
</dbReference>
<dbReference type="AlphaFoldDB" id="W2TUH7"/>
<keyword evidence="2" id="KW-1133">Transmembrane helix</keyword>
<proteinExistence type="inferred from homology"/>
<feature type="transmembrane region" description="Helical" evidence="2">
    <location>
        <begin position="46"/>
        <end position="65"/>
    </location>
</feature>
<dbReference type="GO" id="GO:0005764">
    <property type="term" value="C:lysosome"/>
    <property type="evidence" value="ECO:0007669"/>
    <property type="project" value="TreeGrafter"/>
</dbReference>
<name>W2TUH7_NECAM</name>
<keyword evidence="5" id="KW-1185">Reference proteome</keyword>
<dbReference type="GO" id="GO:0006508">
    <property type="term" value="P:proteolysis"/>
    <property type="evidence" value="ECO:0007669"/>
    <property type="project" value="InterPro"/>
</dbReference>
<reference evidence="5" key="1">
    <citation type="journal article" date="2014" name="Nat. Genet.">
        <title>Genome of the human hookworm Necator americanus.</title>
        <authorList>
            <person name="Tang Y.T."/>
            <person name="Gao X."/>
            <person name="Rosa B.A."/>
            <person name="Abubucker S."/>
            <person name="Hallsworth-Pepin K."/>
            <person name="Martin J."/>
            <person name="Tyagi R."/>
            <person name="Heizer E."/>
            <person name="Zhang X."/>
            <person name="Bhonagiri-Palsikar V."/>
            <person name="Minx P."/>
            <person name="Warren W.C."/>
            <person name="Wang Q."/>
            <person name="Zhan B."/>
            <person name="Hotez P.J."/>
            <person name="Sternberg P.W."/>
            <person name="Dougall A."/>
            <person name="Gaze S.T."/>
            <person name="Mulvenna J."/>
            <person name="Sotillo J."/>
            <person name="Ranganathan S."/>
            <person name="Rabelo E.M."/>
            <person name="Wilson R.K."/>
            <person name="Felgner P.L."/>
            <person name="Bethony J."/>
            <person name="Hawdon J.M."/>
            <person name="Gasser R.B."/>
            <person name="Loukas A."/>
            <person name="Mitreva M."/>
        </authorList>
    </citation>
    <scope>NUCLEOTIDE SEQUENCE [LARGE SCALE GENOMIC DNA]</scope>
</reference>
<gene>
    <name evidence="4" type="ORF">NECAME_06495</name>
</gene>
<dbReference type="Pfam" id="PF00026">
    <property type="entry name" value="Asp"/>
    <property type="match status" value="1"/>
</dbReference>
<keyword evidence="2" id="KW-0472">Membrane</keyword>
<organism evidence="4 5">
    <name type="scientific">Necator americanus</name>
    <name type="common">Human hookworm</name>
    <dbReference type="NCBI Taxonomy" id="51031"/>
    <lineage>
        <taxon>Eukaryota</taxon>
        <taxon>Metazoa</taxon>
        <taxon>Ecdysozoa</taxon>
        <taxon>Nematoda</taxon>
        <taxon>Chromadorea</taxon>
        <taxon>Rhabditida</taxon>
        <taxon>Rhabditina</taxon>
        <taxon>Rhabditomorpha</taxon>
        <taxon>Strongyloidea</taxon>
        <taxon>Ancylostomatidae</taxon>
        <taxon>Bunostominae</taxon>
        <taxon>Necator</taxon>
    </lineage>
</organism>
<dbReference type="Proteomes" id="UP000053676">
    <property type="component" value="Unassembled WGS sequence"/>
</dbReference>
<sequence length="91" mass="10181">MINTTPRTKFISLTATQKRALFWLLVVNTYTINTANLIIPSGDGRCSLAIFGMNTFGFGPAWILGDPFIRQYCNIYDVGQERVGFANSLQE</sequence>
<dbReference type="PANTHER" id="PTHR47966:SF45">
    <property type="entry name" value="PEPTIDASE A1 DOMAIN-CONTAINING PROTEIN"/>
    <property type="match status" value="1"/>
</dbReference>
<dbReference type="InterPro" id="IPR033121">
    <property type="entry name" value="PEPTIDASE_A1"/>
</dbReference>
<evidence type="ECO:0000313" key="5">
    <source>
        <dbReference type="Proteomes" id="UP000053676"/>
    </source>
</evidence>
<dbReference type="EMBL" id="KI657772">
    <property type="protein sequence ID" value="ETN85269.1"/>
    <property type="molecule type" value="Genomic_DNA"/>
</dbReference>
<evidence type="ECO:0000313" key="4">
    <source>
        <dbReference type="EMBL" id="ETN85269.1"/>
    </source>
</evidence>
<accession>W2TUH7</accession>
<evidence type="ECO:0000259" key="3">
    <source>
        <dbReference type="PROSITE" id="PS51767"/>
    </source>
</evidence>
<dbReference type="PANTHER" id="PTHR47966">
    <property type="entry name" value="BETA-SITE APP-CLEAVING ENZYME, ISOFORM A-RELATED"/>
    <property type="match status" value="1"/>
</dbReference>
<evidence type="ECO:0000256" key="2">
    <source>
        <dbReference type="SAM" id="Phobius"/>
    </source>
</evidence>
<dbReference type="KEGG" id="nai:NECAME_06495"/>
<dbReference type="InterPro" id="IPR021109">
    <property type="entry name" value="Peptidase_aspartic_dom_sf"/>
</dbReference>